<keyword evidence="1" id="KW-1133">Transmembrane helix</keyword>
<dbReference type="HOGENOM" id="CLU_2817467_0_0_1"/>
<dbReference type="EnsemblPlants" id="KRH76110">
    <property type="protein sequence ID" value="KRH76110"/>
    <property type="gene ID" value="GLYMA_01G132100"/>
</dbReference>
<reference evidence="2 3" key="1">
    <citation type="journal article" date="2010" name="Nature">
        <title>Genome sequence of the palaeopolyploid soybean.</title>
        <authorList>
            <person name="Schmutz J."/>
            <person name="Cannon S.B."/>
            <person name="Schlueter J."/>
            <person name="Ma J."/>
            <person name="Mitros T."/>
            <person name="Nelson W."/>
            <person name="Hyten D.L."/>
            <person name="Song Q."/>
            <person name="Thelen J.J."/>
            <person name="Cheng J."/>
            <person name="Xu D."/>
            <person name="Hellsten U."/>
            <person name="May G.D."/>
            <person name="Yu Y."/>
            <person name="Sakurai T."/>
            <person name="Umezawa T."/>
            <person name="Bhattacharyya M.K."/>
            <person name="Sandhu D."/>
            <person name="Valliyodan B."/>
            <person name="Lindquist E."/>
            <person name="Peto M."/>
            <person name="Grant D."/>
            <person name="Shu S."/>
            <person name="Goodstein D."/>
            <person name="Barry K."/>
            <person name="Futrell-Griggs M."/>
            <person name="Abernathy B."/>
            <person name="Du J."/>
            <person name="Tian Z."/>
            <person name="Zhu L."/>
            <person name="Gill N."/>
            <person name="Joshi T."/>
            <person name="Libault M."/>
            <person name="Sethuraman A."/>
            <person name="Zhang X.-C."/>
            <person name="Shinozaki K."/>
            <person name="Nguyen H.T."/>
            <person name="Wing R.A."/>
            <person name="Cregan P."/>
            <person name="Specht J."/>
            <person name="Grimwood J."/>
            <person name="Rokhsar D."/>
            <person name="Stacey G."/>
            <person name="Shoemaker R.C."/>
            <person name="Jackson S.A."/>
        </authorList>
    </citation>
    <scope>NUCLEOTIDE SEQUENCE [LARGE SCALE GENOMIC DNA]</scope>
    <source>
        <strain evidence="3">cv. Williams 82</strain>
        <tissue evidence="2">Callus</tissue>
    </source>
</reference>
<keyword evidence="1" id="KW-0812">Transmembrane</keyword>
<reference evidence="3" key="2">
    <citation type="submission" date="2018-02" db="UniProtKB">
        <authorList>
            <consortium name="EnsemblPlants"/>
        </authorList>
    </citation>
    <scope>IDENTIFICATION</scope>
    <source>
        <strain evidence="3">Williams 82</strain>
    </source>
</reference>
<sequence>MAIDSSNSEARFLAHVFYTVFSIFDNLFTLIKLSSSSTRIFNQSTHQSFGSTLTILFGVTLLWDYTQ</sequence>
<dbReference type="InParanoid" id="K7K3L2"/>
<protein>
    <submittedName>
        <fullName evidence="2 3">Uncharacterized protein</fullName>
    </submittedName>
</protein>
<evidence type="ECO:0000313" key="2">
    <source>
        <dbReference type="EMBL" id="KRH76110.1"/>
    </source>
</evidence>
<keyword evidence="4" id="KW-1185">Reference proteome</keyword>
<name>K7K3L2_SOYBN</name>
<evidence type="ECO:0000313" key="4">
    <source>
        <dbReference type="Proteomes" id="UP000008827"/>
    </source>
</evidence>
<dbReference type="AlphaFoldDB" id="K7K3L2"/>
<dbReference type="OrthoDB" id="10359699at2759"/>
<keyword evidence="1" id="KW-0472">Membrane</keyword>
<dbReference type="SMR" id="K7K3L2"/>
<evidence type="ECO:0000256" key="1">
    <source>
        <dbReference type="SAM" id="Phobius"/>
    </source>
</evidence>
<organism evidence="2">
    <name type="scientific">Glycine max</name>
    <name type="common">Soybean</name>
    <name type="synonym">Glycine hispida</name>
    <dbReference type="NCBI Taxonomy" id="3847"/>
    <lineage>
        <taxon>Eukaryota</taxon>
        <taxon>Viridiplantae</taxon>
        <taxon>Streptophyta</taxon>
        <taxon>Embryophyta</taxon>
        <taxon>Tracheophyta</taxon>
        <taxon>Spermatophyta</taxon>
        <taxon>Magnoliopsida</taxon>
        <taxon>eudicotyledons</taxon>
        <taxon>Gunneridae</taxon>
        <taxon>Pentapetalae</taxon>
        <taxon>rosids</taxon>
        <taxon>fabids</taxon>
        <taxon>Fabales</taxon>
        <taxon>Fabaceae</taxon>
        <taxon>Papilionoideae</taxon>
        <taxon>50 kb inversion clade</taxon>
        <taxon>NPAAA clade</taxon>
        <taxon>indigoferoid/millettioid clade</taxon>
        <taxon>Phaseoleae</taxon>
        <taxon>Glycine</taxon>
        <taxon>Glycine subgen. Soja</taxon>
    </lineage>
</organism>
<dbReference type="Proteomes" id="UP000008827">
    <property type="component" value="Chromosome 1"/>
</dbReference>
<feature type="transmembrane region" description="Helical" evidence="1">
    <location>
        <begin position="12"/>
        <end position="33"/>
    </location>
</feature>
<dbReference type="EMBL" id="CM000834">
    <property type="protein sequence ID" value="KRH76110.1"/>
    <property type="molecule type" value="Genomic_DNA"/>
</dbReference>
<gene>
    <name evidence="2" type="ORF">GLYMA_01G132100</name>
</gene>
<accession>K7K3L2</accession>
<feature type="transmembrane region" description="Helical" evidence="1">
    <location>
        <begin position="45"/>
        <end position="63"/>
    </location>
</feature>
<proteinExistence type="predicted"/>
<dbReference type="PaxDb" id="3847-GLYMA01G32460.1"/>
<evidence type="ECO:0000313" key="3">
    <source>
        <dbReference type="EnsemblPlants" id="KRH76110"/>
    </source>
</evidence>
<dbReference type="Gramene" id="KRH76110">
    <property type="protein sequence ID" value="KRH76110"/>
    <property type="gene ID" value="GLYMA_01G132100"/>
</dbReference>
<reference evidence="2" key="3">
    <citation type="submission" date="2018-07" db="EMBL/GenBank/DDBJ databases">
        <title>WGS assembly of Glycine max.</title>
        <authorList>
            <person name="Schmutz J."/>
            <person name="Cannon S."/>
            <person name="Schlueter J."/>
            <person name="Ma J."/>
            <person name="Mitros T."/>
            <person name="Nelson W."/>
            <person name="Hyten D."/>
            <person name="Song Q."/>
            <person name="Thelen J."/>
            <person name="Cheng J."/>
            <person name="Xu D."/>
            <person name="Hellsten U."/>
            <person name="May G."/>
            <person name="Yu Y."/>
            <person name="Sakurai T."/>
            <person name="Umezawa T."/>
            <person name="Bhattacharyya M."/>
            <person name="Sandhu D."/>
            <person name="Valliyodan B."/>
            <person name="Lindquist E."/>
            <person name="Peto M."/>
            <person name="Grant D."/>
            <person name="Shu S."/>
            <person name="Goodstein D."/>
            <person name="Barry K."/>
            <person name="Futrell-Griggs M."/>
            <person name="Abernathy B."/>
            <person name="Du J."/>
            <person name="Tian Z."/>
            <person name="Zhu L."/>
            <person name="Gill N."/>
            <person name="Joshi T."/>
            <person name="Libault M."/>
            <person name="Sethuraman A."/>
            <person name="Zhang X."/>
            <person name="Shinozaki K."/>
            <person name="Nguyen H."/>
            <person name="Wing R."/>
            <person name="Cregan P."/>
            <person name="Specht J."/>
            <person name="Grimwood J."/>
            <person name="Rokhsar D."/>
            <person name="Stacey G."/>
            <person name="Shoemaker R."/>
            <person name="Jackson S."/>
        </authorList>
    </citation>
    <scope>NUCLEOTIDE SEQUENCE</scope>
    <source>
        <tissue evidence="2">Callus</tissue>
    </source>
</reference>